<keyword evidence="3" id="KW-1185">Reference proteome</keyword>
<feature type="signal peptide" evidence="1">
    <location>
        <begin position="1"/>
        <end position="23"/>
    </location>
</feature>
<name>A6EYV8_9GAMM</name>
<proteinExistence type="predicted"/>
<feature type="chain" id="PRO_5002692571" description="Porin" evidence="1">
    <location>
        <begin position="24"/>
        <end position="357"/>
    </location>
</feature>
<organism evidence="2 3">
    <name type="scientific">Marinobacter algicola DG893</name>
    <dbReference type="NCBI Taxonomy" id="443152"/>
    <lineage>
        <taxon>Bacteria</taxon>
        <taxon>Pseudomonadati</taxon>
        <taxon>Pseudomonadota</taxon>
        <taxon>Gammaproteobacteria</taxon>
        <taxon>Pseudomonadales</taxon>
        <taxon>Marinobacteraceae</taxon>
        <taxon>Marinobacter</taxon>
    </lineage>
</organism>
<feature type="non-terminal residue" evidence="2">
    <location>
        <position position="357"/>
    </location>
</feature>
<dbReference type="AlphaFoldDB" id="A6EYV8"/>
<evidence type="ECO:0000256" key="1">
    <source>
        <dbReference type="SAM" id="SignalP"/>
    </source>
</evidence>
<accession>A6EYV8</accession>
<evidence type="ECO:0000313" key="2">
    <source>
        <dbReference type="EMBL" id="EDM48198.1"/>
    </source>
</evidence>
<sequence length="357" mass="39134">MKSIKMTPIALAVMVASAPAAHALDLYEIKDGKEVAIDTGVENFKLYTHTAIEIEKEFYREDPSDGADNTDEWDNEVEFGIGAELGDHWSGYFEMELDTLQDESSRRVRDGRSGDLEVRSAYVDYKADSSRARVGVYRPDLEGKTRLFYREDSVMARLMHDFGGFNAEVGTLTLDENDDSFDDDRQLTWVTGSMNDFYVTTALAQQDAGGATTTDLADGDDFGDLYNVSAGWKGKLGGVKAQFEFNQQFGEAVTGEKYKGQALYAEVSTKVANHEPHLLVAWGSGDDDPADNDVGEFQELAGDFRATKMMLDEGFIENITTSGVGGVGDGRRGIGNVTLVQAGSTFMMNPIWEVAAT</sequence>
<evidence type="ECO:0000313" key="3">
    <source>
        <dbReference type="Proteomes" id="UP000005856"/>
    </source>
</evidence>
<dbReference type="SUPFAM" id="SSF56935">
    <property type="entry name" value="Porins"/>
    <property type="match status" value="1"/>
</dbReference>
<dbReference type="Proteomes" id="UP000005856">
    <property type="component" value="Unassembled WGS sequence"/>
</dbReference>
<dbReference type="EMBL" id="ABCP01000008">
    <property type="protein sequence ID" value="EDM48198.1"/>
    <property type="molecule type" value="Genomic_DNA"/>
</dbReference>
<gene>
    <name evidence="2" type="ORF">MDG893_15397</name>
</gene>
<dbReference type="RefSeq" id="WP_007153205.1">
    <property type="nucleotide sequence ID" value="NZ_ABCP01000008.1"/>
</dbReference>
<keyword evidence="1" id="KW-0732">Signal</keyword>
<protein>
    <recommendedName>
        <fullName evidence="4">Porin</fullName>
    </recommendedName>
</protein>
<reference evidence="2 3" key="1">
    <citation type="submission" date="2007-06" db="EMBL/GenBank/DDBJ databases">
        <authorList>
            <person name="Green D."/>
            <person name="Ferriera S."/>
            <person name="Johnson J."/>
            <person name="Kravitz S."/>
            <person name="Beeson K."/>
            <person name="Sutton G."/>
            <person name="Rogers Y.-H."/>
            <person name="Friedman R."/>
            <person name="Frazier M."/>
            <person name="Venter J.C."/>
        </authorList>
    </citation>
    <scope>NUCLEOTIDE SEQUENCE [LARGE SCALE GENOMIC DNA]</scope>
    <source>
        <strain evidence="2 3">DG893</strain>
    </source>
</reference>
<evidence type="ECO:0008006" key="4">
    <source>
        <dbReference type="Google" id="ProtNLM"/>
    </source>
</evidence>
<comment type="caution">
    <text evidence="2">The sequence shown here is derived from an EMBL/GenBank/DDBJ whole genome shotgun (WGS) entry which is preliminary data.</text>
</comment>
<dbReference type="OrthoDB" id="823268at2"/>